<dbReference type="Gene3D" id="3.20.20.80">
    <property type="entry name" value="Glycosidases"/>
    <property type="match status" value="1"/>
</dbReference>
<dbReference type="RefSeq" id="WP_250826909.1">
    <property type="nucleotide sequence ID" value="NZ_JAMOIL010000009.1"/>
</dbReference>
<dbReference type="SUPFAM" id="SSF51445">
    <property type="entry name" value="(Trans)glycosidases"/>
    <property type="match status" value="1"/>
</dbReference>
<evidence type="ECO:0000256" key="7">
    <source>
        <dbReference type="PIRSR" id="PIRSR617736-2"/>
    </source>
</evidence>
<feature type="binding site" evidence="7">
    <location>
        <position position="298"/>
    </location>
    <ligand>
        <name>substrate</name>
    </ligand>
</feature>
<dbReference type="FunFam" id="3.20.20.80:FF:000004">
    <property type="entry name" value="Beta-glucosidase 6-phospho-beta-glucosidase"/>
    <property type="match status" value="1"/>
</dbReference>
<keyword evidence="4" id="KW-0119">Carbohydrate metabolism</keyword>
<accession>A0A9X2D6K6</accession>
<evidence type="ECO:0000256" key="4">
    <source>
        <dbReference type="ARBA" id="ARBA00023277"/>
    </source>
</evidence>
<dbReference type="Pfam" id="PF00232">
    <property type="entry name" value="Glyco_hydro_1"/>
    <property type="match status" value="1"/>
</dbReference>
<feature type="binding site" evidence="7">
    <location>
        <position position="405"/>
    </location>
    <ligand>
        <name>substrate</name>
    </ligand>
</feature>
<dbReference type="EMBL" id="JAMOIL010000009">
    <property type="protein sequence ID" value="MCM0620235.1"/>
    <property type="molecule type" value="Genomic_DNA"/>
</dbReference>
<dbReference type="PRINTS" id="PR00131">
    <property type="entry name" value="GLHYDRLASE1"/>
</dbReference>
<dbReference type="GO" id="GO:0005829">
    <property type="term" value="C:cytosol"/>
    <property type="evidence" value="ECO:0007669"/>
    <property type="project" value="TreeGrafter"/>
</dbReference>
<evidence type="ECO:0000313" key="9">
    <source>
        <dbReference type="EMBL" id="MCM0620235.1"/>
    </source>
</evidence>
<keyword evidence="3" id="KW-0136">Cellulose degradation</keyword>
<keyword evidence="5 8" id="KW-0326">Glycosidase</keyword>
<protein>
    <recommendedName>
        <fullName evidence="8">Beta-glucosidase</fullName>
        <ecNumber evidence="8">3.2.1.21</ecNumber>
    </recommendedName>
</protein>
<dbReference type="PANTHER" id="PTHR10353:SF36">
    <property type="entry name" value="LP05116P"/>
    <property type="match status" value="1"/>
</dbReference>
<proteinExistence type="inferred from homology"/>
<evidence type="ECO:0000256" key="3">
    <source>
        <dbReference type="ARBA" id="ARBA00023001"/>
    </source>
</evidence>
<dbReference type="NCBIfam" id="TIGR03356">
    <property type="entry name" value="BGL"/>
    <property type="match status" value="1"/>
</dbReference>
<comment type="caution">
    <text evidence="9">The sequence shown here is derived from an EMBL/GenBank/DDBJ whole genome shotgun (WGS) entry which is preliminary data.</text>
</comment>
<dbReference type="InterPro" id="IPR001360">
    <property type="entry name" value="Glyco_hydro_1"/>
</dbReference>
<keyword evidence="10" id="KW-1185">Reference proteome</keyword>
<organism evidence="9 10">
    <name type="scientific">Nocardioides bruguierae</name>
    <dbReference type="NCBI Taxonomy" id="2945102"/>
    <lineage>
        <taxon>Bacteria</taxon>
        <taxon>Bacillati</taxon>
        <taxon>Actinomycetota</taxon>
        <taxon>Actinomycetes</taxon>
        <taxon>Propionibacteriales</taxon>
        <taxon>Nocardioidaceae</taxon>
        <taxon>Nocardioides</taxon>
    </lineage>
</organism>
<dbReference type="GO" id="GO:0030245">
    <property type="term" value="P:cellulose catabolic process"/>
    <property type="evidence" value="ECO:0007669"/>
    <property type="project" value="UniProtKB-KW"/>
</dbReference>
<evidence type="ECO:0000256" key="8">
    <source>
        <dbReference type="RuleBase" id="RU361175"/>
    </source>
</evidence>
<evidence type="ECO:0000256" key="6">
    <source>
        <dbReference type="ARBA" id="ARBA00023326"/>
    </source>
</evidence>
<keyword evidence="2 8" id="KW-0378">Hydrolase</keyword>
<comment type="similarity">
    <text evidence="1 8">Belongs to the glycosyl hydrolase 1 family.</text>
</comment>
<comment type="catalytic activity">
    <reaction evidence="8">
        <text>Hydrolysis of terminal, non-reducing beta-D-glucosyl residues with release of beta-D-glucose.</text>
        <dbReference type="EC" id="3.2.1.21"/>
    </reaction>
</comment>
<sequence length="454" mass="49033">MPPSQDAPRLPPLPPGFRLGVATAAYQVEGAPEAEGRGPSVWDTFAARPGAVAGGLAAGDLGADHYRRFREDVSLLADLGVDAYRYSIPWSRVQPSGRGAPNAAGLDHYERLVDTLLKAGIDPVVTLFHGDLPQGLEDDGGWLNRETISRFGDYAALVGERLADRVSAWVPVDEPNVVAFLGYGTGSHAPGRRLMFHAIPVAHHLLIGHGVATSALRAAGAERVGCANHHAPMWPASDDEADVGATKLFDSLWNGFFIEPMLLGRYPRDLEILLDDVIEPGDLALIRQPLDFYGISYYAPMRIAAAPEEAETPFMPVPLLGYPTTDLGWPVVPDALREWLITFRARYRAALPPLCITAAGAAYADTPDEQGVVDDDARIAYLDGHLRAVSAAVQRGVDVQGMFVWSLLDGFDGAQGYQAPFGLVRVEPGCKKRVPKASFDWFHDVIASRTRSIG</sequence>
<gene>
    <name evidence="9" type="ORF">M8330_07995</name>
</gene>
<dbReference type="InterPro" id="IPR017736">
    <property type="entry name" value="Glyco_hydro_1_beta-glucosidase"/>
</dbReference>
<name>A0A9X2D6K6_9ACTN</name>
<feature type="binding site" evidence="7">
    <location>
        <position position="129"/>
    </location>
    <ligand>
        <name>substrate</name>
    </ligand>
</feature>
<dbReference type="AlphaFoldDB" id="A0A9X2D6K6"/>
<evidence type="ECO:0000256" key="5">
    <source>
        <dbReference type="ARBA" id="ARBA00023295"/>
    </source>
</evidence>
<reference evidence="9" key="1">
    <citation type="submission" date="2022-05" db="EMBL/GenBank/DDBJ databases">
        <authorList>
            <person name="Tuo L."/>
        </authorList>
    </citation>
    <scope>NUCLEOTIDE SEQUENCE</scope>
    <source>
        <strain evidence="9">BSK12Z-4</strain>
    </source>
</reference>
<feature type="binding site" evidence="7">
    <location>
        <position position="27"/>
    </location>
    <ligand>
        <name>substrate</name>
    </ligand>
</feature>
<keyword evidence="6" id="KW-0624">Polysaccharide degradation</keyword>
<evidence type="ECO:0000256" key="2">
    <source>
        <dbReference type="ARBA" id="ARBA00022801"/>
    </source>
</evidence>
<dbReference type="PANTHER" id="PTHR10353">
    <property type="entry name" value="GLYCOSYL HYDROLASE"/>
    <property type="match status" value="1"/>
</dbReference>
<dbReference type="EC" id="3.2.1.21" evidence="8"/>
<dbReference type="InterPro" id="IPR017853">
    <property type="entry name" value="GH"/>
</dbReference>
<evidence type="ECO:0000256" key="1">
    <source>
        <dbReference type="ARBA" id="ARBA00010838"/>
    </source>
</evidence>
<dbReference type="Proteomes" id="UP001139485">
    <property type="component" value="Unassembled WGS sequence"/>
</dbReference>
<dbReference type="GO" id="GO:0008422">
    <property type="term" value="F:beta-glucosidase activity"/>
    <property type="evidence" value="ECO:0007669"/>
    <property type="project" value="UniProtKB-EC"/>
</dbReference>
<evidence type="ECO:0000313" key="10">
    <source>
        <dbReference type="Proteomes" id="UP001139485"/>
    </source>
</evidence>